<organism evidence="1 2">
    <name type="scientific">Microvirga brassicacearum</name>
    <dbReference type="NCBI Taxonomy" id="2580413"/>
    <lineage>
        <taxon>Bacteria</taxon>
        <taxon>Pseudomonadati</taxon>
        <taxon>Pseudomonadota</taxon>
        <taxon>Alphaproteobacteria</taxon>
        <taxon>Hyphomicrobiales</taxon>
        <taxon>Methylobacteriaceae</taxon>
        <taxon>Microvirga</taxon>
    </lineage>
</organism>
<sequence length="71" mass="8009">MSARQPFPREPFPWEDAMALGLGVLRWSPTEFWRATPRELIAAWNAHTCKQSLAPAGRGDLERLMVAFPDG</sequence>
<keyword evidence="2" id="KW-1185">Reference proteome</keyword>
<evidence type="ECO:0000313" key="2">
    <source>
        <dbReference type="Proteomes" id="UP000325684"/>
    </source>
</evidence>
<dbReference type="InterPro" id="IPR019056">
    <property type="entry name" value="Phage_TAC_6"/>
</dbReference>
<dbReference type="InterPro" id="IPR011739">
    <property type="entry name" value="GTA_rcc01693"/>
</dbReference>
<dbReference type="Pfam" id="PF09550">
    <property type="entry name" value="Phage_TAC_6"/>
    <property type="match status" value="1"/>
</dbReference>
<name>A0A5N3P4X6_9HYPH</name>
<proteinExistence type="predicted"/>
<dbReference type="NCBIfam" id="TIGR02216">
    <property type="entry name" value="phage_TIGR02216"/>
    <property type="match status" value="1"/>
</dbReference>
<dbReference type="OrthoDB" id="7582980at2"/>
<gene>
    <name evidence="1" type="ORF">FEZ63_21515</name>
</gene>
<dbReference type="EMBL" id="VCMV01000058">
    <property type="protein sequence ID" value="KAB0264798.1"/>
    <property type="molecule type" value="Genomic_DNA"/>
</dbReference>
<dbReference type="AlphaFoldDB" id="A0A5N3P4X6"/>
<protein>
    <submittedName>
        <fullName evidence="1">Phage tail assembly chaperone</fullName>
    </submittedName>
</protein>
<dbReference type="RefSeq" id="WP_150948492.1">
    <property type="nucleotide sequence ID" value="NZ_VCMV01000058.1"/>
</dbReference>
<evidence type="ECO:0000313" key="1">
    <source>
        <dbReference type="EMBL" id="KAB0264798.1"/>
    </source>
</evidence>
<accession>A0A5N3P4X6</accession>
<dbReference type="Proteomes" id="UP000325684">
    <property type="component" value="Unassembled WGS sequence"/>
</dbReference>
<reference evidence="1 2" key="1">
    <citation type="journal article" date="2019" name="Microorganisms">
        <title>Genome Insights into the Novel Species Microvirga brassicacearum, a Rapeseed Endophyte with Biotechnological Potential.</title>
        <authorList>
            <person name="Jimenez-Gomez A."/>
            <person name="Saati-Santamaria Z."/>
            <person name="Igual J.M."/>
            <person name="Rivas R."/>
            <person name="Mateos P.F."/>
            <person name="Garcia-Fraile P."/>
        </authorList>
    </citation>
    <scope>NUCLEOTIDE SEQUENCE [LARGE SCALE GENOMIC DNA]</scope>
    <source>
        <strain evidence="1 2">CDVBN77</strain>
    </source>
</reference>
<comment type="caution">
    <text evidence="1">The sequence shown here is derived from an EMBL/GenBank/DDBJ whole genome shotgun (WGS) entry which is preliminary data.</text>
</comment>